<comment type="caution">
    <text evidence="1">The sequence shown here is derived from an EMBL/GenBank/DDBJ whole genome shotgun (WGS) entry which is preliminary data.</text>
</comment>
<proteinExistence type="predicted"/>
<evidence type="ECO:0000313" key="2">
    <source>
        <dbReference type="Proteomes" id="UP000244168"/>
    </source>
</evidence>
<reference evidence="1 2" key="1">
    <citation type="submission" date="2018-04" db="EMBL/GenBank/DDBJ databases">
        <title>Genomic Encyclopedia of Archaeal and Bacterial Type Strains, Phase II (KMG-II): from individual species to whole genera.</title>
        <authorList>
            <person name="Goeker M."/>
        </authorList>
    </citation>
    <scope>NUCLEOTIDE SEQUENCE [LARGE SCALE GENOMIC DNA]</scope>
    <source>
        <strain evidence="1 2">DSM 26809</strain>
    </source>
</reference>
<dbReference type="EMBL" id="QAOQ01000004">
    <property type="protein sequence ID" value="PTQ96838.1"/>
    <property type="molecule type" value="Genomic_DNA"/>
</dbReference>
<dbReference type="InterPro" id="IPR036388">
    <property type="entry name" value="WH-like_DNA-bd_sf"/>
</dbReference>
<dbReference type="AlphaFoldDB" id="A0A2T5J9V0"/>
<sequence length="211" mass="24483">MTPINKQFVLLPSDIALTKEGLHYKDLLTYITIRSFLNSKNDLCMPSYESIADRSGMSKKFIGQSIIRLERAGYLKVERSQKRRASNRYSFRDHECFCQIPYEFFEIDDLTANEKAMLLGVRECFDSTNLEFFVGDLANAALMLDVTYRTVYVQFKSLIDKGYIEKVTIPYKSGGERKVTRLTSKINWHYHRDIKPEKLGGDQDSSNLIFK</sequence>
<dbReference type="Proteomes" id="UP000244168">
    <property type="component" value="Unassembled WGS sequence"/>
</dbReference>
<name>A0A2T5J9V0_9SPHI</name>
<protein>
    <submittedName>
        <fullName evidence="1">Helix-turn-helix protein</fullName>
    </submittedName>
</protein>
<organism evidence="1 2">
    <name type="scientific">Mucilaginibacter yixingensis</name>
    <dbReference type="NCBI Taxonomy" id="1295612"/>
    <lineage>
        <taxon>Bacteria</taxon>
        <taxon>Pseudomonadati</taxon>
        <taxon>Bacteroidota</taxon>
        <taxon>Sphingobacteriia</taxon>
        <taxon>Sphingobacteriales</taxon>
        <taxon>Sphingobacteriaceae</taxon>
        <taxon>Mucilaginibacter</taxon>
    </lineage>
</organism>
<accession>A0A2T5J9V0</accession>
<dbReference type="RefSeq" id="WP_107828781.1">
    <property type="nucleotide sequence ID" value="NZ_CP160205.1"/>
</dbReference>
<gene>
    <name evidence="1" type="ORF">C8P68_104329</name>
</gene>
<dbReference type="Gene3D" id="1.10.10.10">
    <property type="entry name" value="Winged helix-like DNA-binding domain superfamily/Winged helix DNA-binding domain"/>
    <property type="match status" value="1"/>
</dbReference>
<dbReference type="Pfam" id="PF13730">
    <property type="entry name" value="HTH_36"/>
    <property type="match status" value="1"/>
</dbReference>
<evidence type="ECO:0000313" key="1">
    <source>
        <dbReference type="EMBL" id="PTQ96838.1"/>
    </source>
</evidence>
<dbReference type="OrthoDB" id="9799748at2"/>
<keyword evidence="2" id="KW-1185">Reference proteome</keyword>